<dbReference type="InterPro" id="IPR000569">
    <property type="entry name" value="HECT_dom"/>
</dbReference>
<dbReference type="CDD" id="cd14279">
    <property type="entry name" value="CUE"/>
    <property type="match status" value="1"/>
</dbReference>
<dbReference type="AlphaFoldDB" id="A0A6S7GN40"/>
<feature type="compositionally biased region" description="Acidic residues" evidence="2">
    <location>
        <begin position="99"/>
        <end position="112"/>
    </location>
</feature>
<evidence type="ECO:0000313" key="3">
    <source>
        <dbReference type="EMBL" id="CAB3994934.1"/>
    </source>
</evidence>
<dbReference type="InterPro" id="IPR003892">
    <property type="entry name" value="CUE"/>
</dbReference>
<keyword evidence="1" id="KW-0833">Ubl conjugation pathway</keyword>
<feature type="region of interest" description="Disordered" evidence="2">
    <location>
        <begin position="1"/>
        <end position="40"/>
    </location>
</feature>
<reference evidence="3" key="1">
    <citation type="submission" date="2020-04" db="EMBL/GenBank/DDBJ databases">
        <authorList>
            <person name="Alioto T."/>
            <person name="Alioto T."/>
            <person name="Gomez Garrido J."/>
        </authorList>
    </citation>
    <scope>NUCLEOTIDE SEQUENCE</scope>
    <source>
        <strain evidence="3">A484AB</strain>
    </source>
</reference>
<feature type="region of interest" description="Disordered" evidence="2">
    <location>
        <begin position="97"/>
        <end position="124"/>
    </location>
</feature>
<dbReference type="Proteomes" id="UP001152795">
    <property type="component" value="Unassembled WGS sequence"/>
</dbReference>
<evidence type="ECO:0000313" key="4">
    <source>
        <dbReference type="Proteomes" id="UP001152795"/>
    </source>
</evidence>
<proteinExistence type="predicted"/>
<evidence type="ECO:0000256" key="1">
    <source>
        <dbReference type="PROSITE-ProRule" id="PRU00104"/>
    </source>
</evidence>
<dbReference type="PROSITE" id="PS51140">
    <property type="entry name" value="CUE"/>
    <property type="match status" value="1"/>
</dbReference>
<keyword evidence="3" id="KW-0436">Ligase</keyword>
<name>A0A6S7GN40_PARCT</name>
<dbReference type="SUPFAM" id="SSF46934">
    <property type="entry name" value="UBA-like"/>
    <property type="match status" value="1"/>
</dbReference>
<protein>
    <submittedName>
        <fullName evidence="3">G2 M phase-specific E3 ubiquitin- ligase</fullName>
    </submittedName>
</protein>
<dbReference type="GO" id="GO:0016874">
    <property type="term" value="F:ligase activity"/>
    <property type="evidence" value="ECO:0007669"/>
    <property type="project" value="UniProtKB-KW"/>
</dbReference>
<organism evidence="3 4">
    <name type="scientific">Paramuricea clavata</name>
    <name type="common">Red gorgonian</name>
    <name type="synonym">Violescent sea-whip</name>
    <dbReference type="NCBI Taxonomy" id="317549"/>
    <lineage>
        <taxon>Eukaryota</taxon>
        <taxon>Metazoa</taxon>
        <taxon>Cnidaria</taxon>
        <taxon>Anthozoa</taxon>
        <taxon>Octocorallia</taxon>
        <taxon>Malacalcyonacea</taxon>
        <taxon>Plexauridae</taxon>
        <taxon>Paramuricea</taxon>
    </lineage>
</organism>
<feature type="compositionally biased region" description="Basic and acidic residues" evidence="2">
    <location>
        <begin position="23"/>
        <end position="37"/>
    </location>
</feature>
<sequence>MTDSDEAAGDTIQVDPEPTPRPSSREKAPAPRRRETSFLDVIHSEVSSKNTSRHLNETVESVFAESSVLDQNLFRKKIKKAFLKELELSKEGSKKLDSLEIDDDSDNEDDSLLEPNCPDESERMCRSNKSIMSYVTSSSNAAEEVADHHDSIPTTSCSGRRLKTEEHTQQLADMFPDMQRHALKETFKTSNYDIHTAVSTILNAGKEPDVQHIAEKQNEVGNSEVDTDDSDDVEILMNAPLSSGAIFNSSENALENLQRFVKAVVPQFGEDLDVHTHRHKPGLDGGGLTQEYFHLLMKMLQRRDGSLILFEGLNGHLVPIHNYDIFSGGLFVLLRKIILHAVLNSCSGMPGLSPAVVAYLLTGNRDACVEHVKLADIPDPVLQDKLDKIVFIF</sequence>
<accession>A0A6S7GN40</accession>
<dbReference type="GO" id="GO:0004842">
    <property type="term" value="F:ubiquitin-protein transferase activity"/>
    <property type="evidence" value="ECO:0007669"/>
    <property type="project" value="InterPro"/>
</dbReference>
<dbReference type="GO" id="GO:0043130">
    <property type="term" value="F:ubiquitin binding"/>
    <property type="evidence" value="ECO:0007669"/>
    <property type="project" value="InterPro"/>
</dbReference>
<evidence type="ECO:0000256" key="2">
    <source>
        <dbReference type="SAM" id="MobiDB-lite"/>
    </source>
</evidence>
<keyword evidence="4" id="KW-1185">Reference proteome</keyword>
<dbReference type="PROSITE" id="PS50237">
    <property type="entry name" value="HECT"/>
    <property type="match status" value="1"/>
</dbReference>
<dbReference type="EMBL" id="CACRXK020002568">
    <property type="protein sequence ID" value="CAB3994934.1"/>
    <property type="molecule type" value="Genomic_DNA"/>
</dbReference>
<dbReference type="InterPro" id="IPR009060">
    <property type="entry name" value="UBA-like_sf"/>
</dbReference>
<gene>
    <name evidence="3" type="ORF">PACLA_8A024446</name>
</gene>
<comment type="caution">
    <text evidence="3">The sequence shown here is derived from an EMBL/GenBank/DDBJ whole genome shotgun (WGS) entry which is preliminary data.</text>
</comment>
<comment type="caution">
    <text evidence="1">Lacks conserved residue(s) required for the propagation of feature annotation.</text>
</comment>